<dbReference type="RefSeq" id="WP_116014773.1">
    <property type="nucleotide sequence ID" value="NZ_QUOT01000001.1"/>
</dbReference>
<comment type="caution">
    <text evidence="2">The sequence shown here is derived from an EMBL/GenBank/DDBJ whole genome shotgun (WGS) entry which is preliminary data.</text>
</comment>
<keyword evidence="1" id="KW-0472">Membrane</keyword>
<gene>
    <name evidence="2" type="ORF">DXX94_06995</name>
</gene>
<evidence type="ECO:0000256" key="1">
    <source>
        <dbReference type="SAM" id="Phobius"/>
    </source>
</evidence>
<dbReference type="EMBL" id="QUOT01000001">
    <property type="protein sequence ID" value="REL30473.1"/>
    <property type="molecule type" value="Genomic_DNA"/>
</dbReference>
<keyword evidence="3" id="KW-1185">Reference proteome</keyword>
<name>A0A3E0U1M5_9GAMM</name>
<dbReference type="Proteomes" id="UP000256899">
    <property type="component" value="Unassembled WGS sequence"/>
</dbReference>
<dbReference type="AlphaFoldDB" id="A0A3E0U1M5"/>
<feature type="transmembrane region" description="Helical" evidence="1">
    <location>
        <begin position="16"/>
        <end position="35"/>
    </location>
</feature>
<protein>
    <submittedName>
        <fullName evidence="2">Uncharacterized protein</fullName>
    </submittedName>
</protein>
<keyword evidence="1" id="KW-0812">Transmembrane</keyword>
<proteinExistence type="predicted"/>
<evidence type="ECO:0000313" key="2">
    <source>
        <dbReference type="EMBL" id="REL30473.1"/>
    </source>
</evidence>
<accession>A0A3E0U1M5</accession>
<keyword evidence="1" id="KW-1133">Transmembrane helix</keyword>
<sequence>MNMQQLKNKVCTNDKAQIAIALVFASLMIAISLLTQGSENNFAITLLLIAGYFSCSQAAKQRNIKDQG</sequence>
<evidence type="ECO:0000313" key="3">
    <source>
        <dbReference type="Proteomes" id="UP000256899"/>
    </source>
</evidence>
<reference evidence="3" key="1">
    <citation type="submission" date="2018-08" db="EMBL/GenBank/DDBJ databases">
        <title>Thalassotalea euphylliae genome.</title>
        <authorList>
            <person name="Summers S."/>
            <person name="Rice S.A."/>
            <person name="Freckelton M.L."/>
            <person name="Nedved B.T."/>
            <person name="Hadfield M.G."/>
        </authorList>
    </citation>
    <scope>NUCLEOTIDE SEQUENCE [LARGE SCALE GENOMIC DNA]</scope>
    <source>
        <strain evidence="3">H3</strain>
    </source>
</reference>
<feature type="transmembrane region" description="Helical" evidence="1">
    <location>
        <begin position="41"/>
        <end position="59"/>
    </location>
</feature>
<organism evidence="2 3">
    <name type="scientific">Thalassotalea euphylliae</name>
    <dbReference type="NCBI Taxonomy" id="1655234"/>
    <lineage>
        <taxon>Bacteria</taxon>
        <taxon>Pseudomonadati</taxon>
        <taxon>Pseudomonadota</taxon>
        <taxon>Gammaproteobacteria</taxon>
        <taxon>Alteromonadales</taxon>
        <taxon>Colwelliaceae</taxon>
        <taxon>Thalassotalea</taxon>
    </lineage>
</organism>